<evidence type="ECO:0000256" key="3">
    <source>
        <dbReference type="PIRNR" id="PIRNR000124"/>
    </source>
</evidence>
<name>A0ABS4KA09_9CLOT</name>
<keyword evidence="4" id="KW-0472">Membrane</keyword>
<dbReference type="InterPro" id="IPR028359">
    <property type="entry name" value="UDP_ManNAc/GlcNAc_DH"/>
</dbReference>
<dbReference type="EC" id="1.1.1.136" evidence="6"/>
<keyword evidence="4" id="KW-1133">Transmembrane helix</keyword>
<dbReference type="SUPFAM" id="SSF52413">
    <property type="entry name" value="UDP-glucose/GDP-mannose dehydrogenase C-terminal domain"/>
    <property type="match status" value="1"/>
</dbReference>
<dbReference type="PANTHER" id="PTHR43491:SF1">
    <property type="entry name" value="UDP-N-ACETYL-D-MANNOSAMINE DEHYDROGENASE"/>
    <property type="match status" value="1"/>
</dbReference>
<evidence type="ECO:0000313" key="6">
    <source>
        <dbReference type="EMBL" id="MBP2024016.1"/>
    </source>
</evidence>
<dbReference type="InterPro" id="IPR008927">
    <property type="entry name" value="6-PGluconate_DH-like_C_sf"/>
</dbReference>
<keyword evidence="4" id="KW-0812">Transmembrane</keyword>
<sequence length="438" mass="49347">MLEKDILYKKIRDKTAVIGVIGLGYVGLPLAVIAAKKGYKVIGVETQEAKVSKINQAVSYIDDINDEDLKMVVSCGYLKAAFDYEVLNNVDIVIICVPTPLDKYQYPDVSYIKKSAEEIGKRLNKGMLVVLESTTYPGTTEELLCPILQMNSGLVCKSDFYLAFSPERIDPGNNIYRVNNIPKVVGGIDKESAKLAAEFYRCIIDAAVHEVTSTKVAEMSKILENTYRNVNIGLINEMAILCNKMEISIWEVIEAAKTKPYGFQAFYPGPGLGGHCIPLDPYYLAWKAREFGCPTKLIEMSGEINNYMPQYIVERSAKILNRFNKSLKSSKIVVLGIAYKNDISDYRESPSLKIINYFIKEGSEVKFNDPYIESYFYNGAKYNSSNMTSDLLSHADLVVITTAHEKYDYDFIQKNSRYIFDTKNATKALENKENIELL</sequence>
<keyword evidence="2" id="KW-0520">NAD</keyword>
<protein>
    <submittedName>
        <fullName evidence="6">UDP-N-acetyl-D-glucosamine dehydrogenase</fullName>
        <ecNumber evidence="6">1.1.1.136</ecNumber>
    </submittedName>
</protein>
<dbReference type="PIRSF" id="PIRSF000124">
    <property type="entry name" value="UDPglc_GDPman_dh"/>
    <property type="match status" value="1"/>
</dbReference>
<organism evidence="6 7">
    <name type="scientific">Clostridium punense</name>
    <dbReference type="NCBI Taxonomy" id="1054297"/>
    <lineage>
        <taxon>Bacteria</taxon>
        <taxon>Bacillati</taxon>
        <taxon>Bacillota</taxon>
        <taxon>Clostridia</taxon>
        <taxon>Eubacteriales</taxon>
        <taxon>Clostridiaceae</taxon>
        <taxon>Clostridium</taxon>
    </lineage>
</organism>
<dbReference type="Pfam" id="PF00984">
    <property type="entry name" value="UDPG_MGDP_dh"/>
    <property type="match status" value="1"/>
</dbReference>
<dbReference type="Gene3D" id="3.40.50.720">
    <property type="entry name" value="NAD(P)-binding Rossmann-like Domain"/>
    <property type="match status" value="2"/>
</dbReference>
<evidence type="ECO:0000259" key="5">
    <source>
        <dbReference type="SMART" id="SM00984"/>
    </source>
</evidence>
<keyword evidence="7" id="KW-1185">Reference proteome</keyword>
<evidence type="ECO:0000256" key="2">
    <source>
        <dbReference type="ARBA" id="ARBA00023027"/>
    </source>
</evidence>
<dbReference type="InterPro" id="IPR036291">
    <property type="entry name" value="NAD(P)-bd_dom_sf"/>
</dbReference>
<dbReference type="InterPro" id="IPR036220">
    <property type="entry name" value="UDP-Glc/GDP-Man_DH_C_sf"/>
</dbReference>
<dbReference type="EMBL" id="JAGGLL010000045">
    <property type="protein sequence ID" value="MBP2024016.1"/>
    <property type="molecule type" value="Genomic_DNA"/>
</dbReference>
<keyword evidence="1 6" id="KW-0560">Oxidoreductase</keyword>
<dbReference type="NCBIfam" id="TIGR03026">
    <property type="entry name" value="NDP-sugDHase"/>
    <property type="match status" value="1"/>
</dbReference>
<evidence type="ECO:0000256" key="4">
    <source>
        <dbReference type="SAM" id="Phobius"/>
    </source>
</evidence>
<gene>
    <name evidence="6" type="ORF">J2Z44_003866</name>
</gene>
<comment type="similarity">
    <text evidence="3">Belongs to the UDP-glucose/GDP-mannose dehydrogenase family.</text>
</comment>
<evidence type="ECO:0000313" key="7">
    <source>
        <dbReference type="Proteomes" id="UP001519308"/>
    </source>
</evidence>
<comment type="caution">
    <text evidence="6">The sequence shown here is derived from an EMBL/GenBank/DDBJ whole genome shotgun (WGS) entry which is preliminary data.</text>
</comment>
<dbReference type="Pfam" id="PF03721">
    <property type="entry name" value="UDPG_MGDP_dh_N"/>
    <property type="match status" value="1"/>
</dbReference>
<dbReference type="RefSeq" id="WP_021281904.1">
    <property type="nucleotide sequence ID" value="NZ_JAGGLL010000045.1"/>
</dbReference>
<dbReference type="GO" id="GO:0047004">
    <property type="term" value="F:UDP-N-acetylglucosamine 6-dehydrogenase activity"/>
    <property type="evidence" value="ECO:0007669"/>
    <property type="project" value="UniProtKB-EC"/>
</dbReference>
<dbReference type="SUPFAM" id="SSF48179">
    <property type="entry name" value="6-phosphogluconate dehydrogenase C-terminal domain-like"/>
    <property type="match status" value="1"/>
</dbReference>
<reference evidence="6 7" key="1">
    <citation type="submission" date="2021-03" db="EMBL/GenBank/DDBJ databases">
        <title>Genomic Encyclopedia of Type Strains, Phase IV (KMG-IV): sequencing the most valuable type-strain genomes for metagenomic binning, comparative biology and taxonomic classification.</title>
        <authorList>
            <person name="Goeker M."/>
        </authorList>
    </citation>
    <scope>NUCLEOTIDE SEQUENCE [LARGE SCALE GENOMIC DNA]</scope>
    <source>
        <strain evidence="6 7">DSM 28650</strain>
    </source>
</reference>
<feature type="domain" description="UDP-glucose/GDP-mannose dehydrogenase C-terminal" evidence="5">
    <location>
        <begin position="333"/>
        <end position="428"/>
    </location>
</feature>
<dbReference type="PANTHER" id="PTHR43491">
    <property type="entry name" value="UDP-N-ACETYL-D-MANNOSAMINE DEHYDROGENASE"/>
    <property type="match status" value="1"/>
</dbReference>
<dbReference type="InterPro" id="IPR014026">
    <property type="entry name" value="UDP-Glc/GDP-Man_DH_dimer"/>
</dbReference>
<dbReference type="InterPro" id="IPR014027">
    <property type="entry name" value="UDP-Glc/GDP-Man_DH_C"/>
</dbReference>
<dbReference type="Pfam" id="PF03720">
    <property type="entry name" value="UDPG_MGDP_dh_C"/>
    <property type="match status" value="1"/>
</dbReference>
<proteinExistence type="inferred from homology"/>
<accession>A0ABS4KA09</accession>
<dbReference type="SUPFAM" id="SSF51735">
    <property type="entry name" value="NAD(P)-binding Rossmann-fold domains"/>
    <property type="match status" value="1"/>
</dbReference>
<dbReference type="SMART" id="SM00984">
    <property type="entry name" value="UDPG_MGDP_dh_C"/>
    <property type="match status" value="1"/>
</dbReference>
<feature type="transmembrane region" description="Helical" evidence="4">
    <location>
        <begin position="16"/>
        <end position="35"/>
    </location>
</feature>
<dbReference type="InterPro" id="IPR001732">
    <property type="entry name" value="UDP-Glc/GDP-Man_DH_N"/>
</dbReference>
<dbReference type="Proteomes" id="UP001519308">
    <property type="component" value="Unassembled WGS sequence"/>
</dbReference>
<dbReference type="InterPro" id="IPR017476">
    <property type="entry name" value="UDP-Glc/GDP-Man"/>
</dbReference>
<dbReference type="PIRSF" id="PIRSF500136">
    <property type="entry name" value="UDP_ManNAc_DH"/>
    <property type="match status" value="1"/>
</dbReference>
<evidence type="ECO:0000256" key="1">
    <source>
        <dbReference type="ARBA" id="ARBA00023002"/>
    </source>
</evidence>